<comment type="caution">
    <text evidence="2">The sequence shown here is derived from an EMBL/GenBank/DDBJ whole genome shotgun (WGS) entry which is preliminary data.</text>
</comment>
<reference evidence="2 3" key="1">
    <citation type="submission" date="2018-08" db="EMBL/GenBank/DDBJ databases">
        <title>A genome reference for cultivated species of the human gut microbiota.</title>
        <authorList>
            <person name="Zou Y."/>
            <person name="Xue W."/>
            <person name="Luo G."/>
        </authorList>
    </citation>
    <scope>NUCLEOTIDE SEQUENCE [LARGE SCALE GENOMIC DNA]</scope>
    <source>
        <strain evidence="2 3">AF24-16AC</strain>
    </source>
</reference>
<gene>
    <name evidence="2" type="ORF">DWY14_00510</name>
</gene>
<protein>
    <submittedName>
        <fullName evidence="2">Uncharacterized protein</fullName>
    </submittedName>
</protein>
<evidence type="ECO:0000313" key="2">
    <source>
        <dbReference type="EMBL" id="RGS10653.1"/>
    </source>
</evidence>
<dbReference type="AlphaFoldDB" id="A0A412HAX7"/>
<keyword evidence="1" id="KW-0812">Transmembrane</keyword>
<name>A0A412HAX7_9BACT</name>
<evidence type="ECO:0000256" key="1">
    <source>
        <dbReference type="SAM" id="Phobius"/>
    </source>
</evidence>
<keyword evidence="1" id="KW-0472">Membrane</keyword>
<sequence length="146" mass="17132">MDIKPYSSDGASLSIAVLTLVVTIYMAIQIYNAFILKKEIKKSIRKDIEENSNNVLYHSMYLTFFFQGVNEQRKTHSEAALYYLFKSMECLTKTNIDKDKMDEIIMKIKIIHKDYPVKLSKDDVFEYKRIILLTDIKEKKGGYEHT</sequence>
<accession>A0A412HAX7</accession>
<keyword evidence="1" id="KW-1133">Transmembrane helix</keyword>
<organism evidence="2 3">
    <name type="scientific">Phocaeicola plebeius</name>
    <dbReference type="NCBI Taxonomy" id="310297"/>
    <lineage>
        <taxon>Bacteria</taxon>
        <taxon>Pseudomonadati</taxon>
        <taxon>Bacteroidota</taxon>
        <taxon>Bacteroidia</taxon>
        <taxon>Bacteroidales</taxon>
        <taxon>Bacteroidaceae</taxon>
        <taxon>Phocaeicola</taxon>
    </lineage>
</organism>
<dbReference type="Proteomes" id="UP000285750">
    <property type="component" value="Unassembled WGS sequence"/>
</dbReference>
<evidence type="ECO:0000313" key="3">
    <source>
        <dbReference type="Proteomes" id="UP000285750"/>
    </source>
</evidence>
<proteinExistence type="predicted"/>
<feature type="transmembrane region" description="Helical" evidence="1">
    <location>
        <begin position="12"/>
        <end position="36"/>
    </location>
</feature>
<dbReference type="EMBL" id="QRUY01000001">
    <property type="protein sequence ID" value="RGS10653.1"/>
    <property type="molecule type" value="Genomic_DNA"/>
</dbReference>